<feature type="transmembrane region" description="Helical" evidence="1">
    <location>
        <begin position="6"/>
        <end position="26"/>
    </location>
</feature>
<keyword evidence="1" id="KW-1133">Transmembrane helix</keyword>
<evidence type="ECO:0000256" key="1">
    <source>
        <dbReference type="SAM" id="Phobius"/>
    </source>
</evidence>
<gene>
    <name evidence="2" type="primary">PmUG01_11014300</name>
    <name evidence="2" type="ORF">PMUG01_11014300</name>
</gene>
<evidence type="ECO:0000313" key="3">
    <source>
        <dbReference type="Proteomes" id="UP000219813"/>
    </source>
</evidence>
<keyword evidence="1" id="KW-0812">Transmembrane</keyword>
<organism evidence="2 3">
    <name type="scientific">Plasmodium malariae</name>
    <dbReference type="NCBI Taxonomy" id="5858"/>
    <lineage>
        <taxon>Eukaryota</taxon>
        <taxon>Sar</taxon>
        <taxon>Alveolata</taxon>
        <taxon>Apicomplexa</taxon>
        <taxon>Aconoidasida</taxon>
        <taxon>Haemosporida</taxon>
        <taxon>Plasmodiidae</taxon>
        <taxon>Plasmodium</taxon>
        <taxon>Plasmodium (Plasmodium)</taxon>
    </lineage>
</organism>
<accession>A0A1D3SM61</accession>
<dbReference type="KEGG" id="pmal:PMUG01_11014300"/>
<reference evidence="2 3" key="1">
    <citation type="submission" date="2016-06" db="EMBL/GenBank/DDBJ databases">
        <authorList>
            <consortium name="Pathogen Informatics"/>
        </authorList>
    </citation>
    <scope>NUCLEOTIDE SEQUENCE [LARGE SCALE GENOMIC DNA]</scope>
</reference>
<dbReference type="GeneID" id="39869599"/>
<feature type="transmembrane region" description="Helical" evidence="1">
    <location>
        <begin position="170"/>
        <end position="196"/>
    </location>
</feature>
<dbReference type="VEuPathDB" id="PlasmoDB:PmUG01_11014300"/>
<protein>
    <submittedName>
        <fullName evidence="2">Uncharacterized protein</fullName>
    </submittedName>
</protein>
<dbReference type="RefSeq" id="XP_028862341.1">
    <property type="nucleotide sequence ID" value="XM_029005786.1"/>
</dbReference>
<sequence length="251" mass="29605">MYVKMIFFISVKTIIFMYFIWMYSYFCNKYNFDKILDIKNIENIALYARNYRLLSKFKKKKKKVSLAHNLRRNGYYYMRNKESNCEIENYDNNCKTEYYEKFKSKNKSNSRVEATKLLKKKICVLCKPFVKLDNMFEKLIYGGFAAIYKYRKCTDSIQKKSLKCSACKSAVLTFAVPSICFFTVLSLLLLVCPPLGKLVLGENSQYFHDFMTKCGIQAFLLSLFILSITVVIYILVKFINYVIEIGDEIEN</sequence>
<name>A0A1D3SM61_PLAMA</name>
<dbReference type="InterPro" id="IPR022139">
    <property type="entry name" value="Fam-L/Fam-M-like_plasmodium"/>
</dbReference>
<evidence type="ECO:0000313" key="2">
    <source>
        <dbReference type="EMBL" id="SCO92894.1"/>
    </source>
</evidence>
<dbReference type="EMBL" id="LT594632">
    <property type="protein sequence ID" value="SCO92894.1"/>
    <property type="molecule type" value="Genomic_DNA"/>
</dbReference>
<dbReference type="AlphaFoldDB" id="A0A1D3SM61"/>
<dbReference type="Proteomes" id="UP000219813">
    <property type="component" value="Chromosome 11"/>
</dbReference>
<keyword evidence="3" id="KW-1185">Reference proteome</keyword>
<feature type="transmembrane region" description="Helical" evidence="1">
    <location>
        <begin position="216"/>
        <end position="236"/>
    </location>
</feature>
<keyword evidence="1" id="KW-0472">Membrane</keyword>
<dbReference type="Pfam" id="PF12420">
    <property type="entry name" value="DUF3671"/>
    <property type="match status" value="1"/>
</dbReference>
<proteinExistence type="predicted"/>